<reference evidence="3" key="1">
    <citation type="submission" date="2018-11" db="EMBL/GenBank/DDBJ databases">
        <authorList>
            <person name="Alioto T."/>
            <person name="Alioto T."/>
        </authorList>
    </citation>
    <scope>NUCLEOTIDE SEQUENCE</scope>
</reference>
<dbReference type="SMART" id="SM00186">
    <property type="entry name" value="FBG"/>
    <property type="match status" value="1"/>
</dbReference>
<dbReference type="Proteomes" id="UP000596742">
    <property type="component" value="Unassembled WGS sequence"/>
</dbReference>
<keyword evidence="4" id="KW-1185">Reference proteome</keyword>
<dbReference type="InterPro" id="IPR020837">
    <property type="entry name" value="Fibrinogen_CS"/>
</dbReference>
<protein>
    <recommendedName>
        <fullName evidence="2">Fibrinogen C-terminal domain-containing protein</fullName>
    </recommendedName>
</protein>
<dbReference type="InterPro" id="IPR002181">
    <property type="entry name" value="Fibrinogen_a/b/g_C_dom"/>
</dbReference>
<proteinExistence type="predicted"/>
<dbReference type="EMBL" id="UYJE01007762">
    <property type="protein sequence ID" value="VDI57636.1"/>
    <property type="molecule type" value="Genomic_DNA"/>
</dbReference>
<dbReference type="PROSITE" id="PS00514">
    <property type="entry name" value="FIBRINOGEN_C_1"/>
    <property type="match status" value="1"/>
</dbReference>
<dbReference type="GO" id="GO:0005615">
    <property type="term" value="C:extracellular space"/>
    <property type="evidence" value="ECO:0007669"/>
    <property type="project" value="TreeGrafter"/>
</dbReference>
<evidence type="ECO:0000256" key="1">
    <source>
        <dbReference type="ARBA" id="ARBA00023157"/>
    </source>
</evidence>
<name>A0A8B6G286_MYTGA</name>
<gene>
    <name evidence="3" type="ORF">MGAL_10B060838</name>
</gene>
<dbReference type="PROSITE" id="PS51406">
    <property type="entry name" value="FIBRINOGEN_C_2"/>
    <property type="match status" value="1"/>
</dbReference>
<dbReference type="OrthoDB" id="7735550at2759"/>
<dbReference type="Pfam" id="PF00147">
    <property type="entry name" value="Fibrinogen_C"/>
    <property type="match status" value="1"/>
</dbReference>
<sequence length="361" mass="41038">MFDTILKEVKDQENIDKSVFIPQLSTNCASRYAILYVIVFYFGIQILNIHCGQDCLSCSNIENVNDCHHHITCNDNEVCYKHKYTGESTSVTYDVGCGLKSTCSHLIGSIFGRSFEGRHQVCSACCNNTRLCNRDIQCHNIVKNGTTLPRTCSDISTVKTGVYNIFPDGSPSAVPVYCVVNNEGSWTVIQRRFDGFVDFYRGWEAYKEGFGNASGEYWLGNENIHELTSHGRHKLRVELSSFNNEERYAEYSLFSVGDEQSNYQLIVNGYQGNAGDSLTGWHNGMKFSTYDRDNDVWPSGNCAATRKGGWWYKDCYQSNLNGKYLRGVYDEVHLDYQGNTWVTWLGSSYALKTSAMMIRRY</sequence>
<dbReference type="PANTHER" id="PTHR19143">
    <property type="entry name" value="FIBRINOGEN/TENASCIN/ANGIOPOEITIN"/>
    <property type="match status" value="1"/>
</dbReference>
<evidence type="ECO:0000259" key="2">
    <source>
        <dbReference type="PROSITE" id="PS51406"/>
    </source>
</evidence>
<keyword evidence="1" id="KW-1015">Disulfide bond</keyword>
<feature type="domain" description="Fibrinogen C-terminal" evidence="2">
    <location>
        <begin position="143"/>
        <end position="361"/>
    </location>
</feature>
<evidence type="ECO:0000313" key="4">
    <source>
        <dbReference type="Proteomes" id="UP000596742"/>
    </source>
</evidence>
<comment type="caution">
    <text evidence="3">The sequence shown here is derived from an EMBL/GenBank/DDBJ whole genome shotgun (WGS) entry which is preliminary data.</text>
</comment>
<dbReference type="SUPFAM" id="SSF56496">
    <property type="entry name" value="Fibrinogen C-terminal domain-like"/>
    <property type="match status" value="1"/>
</dbReference>
<dbReference type="FunFam" id="3.90.215.10:FF:000001">
    <property type="entry name" value="Tenascin isoform 1"/>
    <property type="match status" value="1"/>
</dbReference>
<dbReference type="AlphaFoldDB" id="A0A8B6G286"/>
<evidence type="ECO:0000313" key="3">
    <source>
        <dbReference type="EMBL" id="VDI57636.1"/>
    </source>
</evidence>
<dbReference type="InterPro" id="IPR050373">
    <property type="entry name" value="Fibrinogen_C-term_domain"/>
</dbReference>
<dbReference type="CDD" id="cd00087">
    <property type="entry name" value="FReD"/>
    <property type="match status" value="1"/>
</dbReference>
<organism evidence="3 4">
    <name type="scientific">Mytilus galloprovincialis</name>
    <name type="common">Mediterranean mussel</name>
    <dbReference type="NCBI Taxonomy" id="29158"/>
    <lineage>
        <taxon>Eukaryota</taxon>
        <taxon>Metazoa</taxon>
        <taxon>Spiralia</taxon>
        <taxon>Lophotrochozoa</taxon>
        <taxon>Mollusca</taxon>
        <taxon>Bivalvia</taxon>
        <taxon>Autobranchia</taxon>
        <taxon>Pteriomorphia</taxon>
        <taxon>Mytilida</taxon>
        <taxon>Mytiloidea</taxon>
        <taxon>Mytilidae</taxon>
        <taxon>Mytilinae</taxon>
        <taxon>Mytilus</taxon>
    </lineage>
</organism>
<dbReference type="InterPro" id="IPR014716">
    <property type="entry name" value="Fibrinogen_a/b/g_C_1"/>
</dbReference>
<dbReference type="InterPro" id="IPR036056">
    <property type="entry name" value="Fibrinogen-like_C"/>
</dbReference>
<dbReference type="Gene3D" id="3.90.215.10">
    <property type="entry name" value="Gamma Fibrinogen, chain A, domain 1"/>
    <property type="match status" value="1"/>
</dbReference>
<accession>A0A8B6G286</accession>